<dbReference type="RefSeq" id="WP_289088225.1">
    <property type="nucleotide sequence ID" value="NZ_JBBMFL010000002.1"/>
</dbReference>
<feature type="domain" description="Primase C-terminal 2" evidence="1">
    <location>
        <begin position="258"/>
        <end position="326"/>
    </location>
</feature>
<protein>
    <submittedName>
        <fullName evidence="3">BT4734/BF3469 family protein</fullName>
    </submittedName>
</protein>
<dbReference type="Pfam" id="PF08800">
    <property type="entry name" value="BT4734-like_N"/>
    <property type="match status" value="1"/>
</dbReference>
<dbReference type="EMBL" id="JBBMFL010000002">
    <property type="protein sequence ID" value="MEQ2543652.1"/>
    <property type="molecule type" value="Genomic_DNA"/>
</dbReference>
<dbReference type="InterPro" id="IPR014819">
    <property type="entry name" value="PriCT_2"/>
</dbReference>
<name>A0ABV1GTD7_9BACT</name>
<gene>
    <name evidence="3" type="ORF">WMO46_01640</name>
</gene>
<comment type="caution">
    <text evidence="3">The sequence shown here is derived from an EMBL/GenBank/DDBJ whole genome shotgun (WGS) entry which is preliminary data.</text>
</comment>
<sequence length="334" mass="38569">MKDSKNLSQQILNTNKSNSNNSCSKFMTNTVVRIPAGIPSPKVSLFENMTSVVPIEEISLWEFLLSSDYQDIVHIYRETQDPAVRKEIKKFRLPCVTVSGIFDTRARKRLVHRHSHYICVDIDGKDNPGVKGRWPRAKELLAEKFSSLCYAGLSVGGNGLCLVFRIAYPERHRAQYFALINEIRTKIHLYADSTCCDVTRLRVASYDPEPFFNPNAIPYLNLINKDYGVPCKNDRSASMDVDTKMRAYACIKIISDRQIDITCGYKVWRAIGQALANEFGPEEGRRLFHLVSQWHSDYYPTECDRLFDWCIANHDFINISTFFHYCREYNITFK</sequence>
<evidence type="ECO:0000313" key="4">
    <source>
        <dbReference type="Proteomes" id="UP001460202"/>
    </source>
</evidence>
<dbReference type="InterPro" id="IPR014907">
    <property type="entry name" value="BT4734-like_N"/>
</dbReference>
<keyword evidence="4" id="KW-1185">Reference proteome</keyword>
<proteinExistence type="predicted"/>
<organism evidence="3 4">
    <name type="scientific">Alistipes intestinihominis</name>
    <dbReference type="NCBI Taxonomy" id="3133172"/>
    <lineage>
        <taxon>Bacteria</taxon>
        <taxon>Pseudomonadati</taxon>
        <taxon>Bacteroidota</taxon>
        <taxon>Bacteroidia</taxon>
        <taxon>Bacteroidales</taxon>
        <taxon>Rikenellaceae</taxon>
        <taxon>Alistipes</taxon>
    </lineage>
</organism>
<feature type="domain" description="BT4734-like N-terminal" evidence="2">
    <location>
        <begin position="90"/>
        <end position="212"/>
    </location>
</feature>
<evidence type="ECO:0000313" key="3">
    <source>
        <dbReference type="EMBL" id="MEQ2543652.1"/>
    </source>
</evidence>
<evidence type="ECO:0000259" key="1">
    <source>
        <dbReference type="Pfam" id="PF08707"/>
    </source>
</evidence>
<dbReference type="Pfam" id="PF08707">
    <property type="entry name" value="PriCT_2"/>
    <property type="match status" value="1"/>
</dbReference>
<evidence type="ECO:0000259" key="2">
    <source>
        <dbReference type="Pfam" id="PF08800"/>
    </source>
</evidence>
<accession>A0ABV1GTD7</accession>
<reference evidence="3 4" key="1">
    <citation type="submission" date="2024-03" db="EMBL/GenBank/DDBJ databases">
        <title>Human intestinal bacterial collection.</title>
        <authorList>
            <person name="Pauvert C."/>
            <person name="Hitch T.C.A."/>
            <person name="Clavel T."/>
        </authorList>
    </citation>
    <scope>NUCLEOTIDE SEQUENCE [LARGE SCALE GENOMIC DNA]</scope>
    <source>
        <strain evidence="3 4">CLA-KB-H122</strain>
    </source>
</reference>
<dbReference type="Proteomes" id="UP001460202">
    <property type="component" value="Unassembled WGS sequence"/>
</dbReference>